<comment type="similarity">
    <text evidence="6">Belongs to the bacterial ring-hydroxylating dioxygenase ferredoxin component family.</text>
</comment>
<evidence type="ECO:0000256" key="3">
    <source>
        <dbReference type="ARBA" id="ARBA00023004"/>
    </source>
</evidence>
<dbReference type="Pfam" id="PF00355">
    <property type="entry name" value="Rieske"/>
    <property type="match status" value="1"/>
</dbReference>
<evidence type="ECO:0000256" key="6">
    <source>
        <dbReference type="ARBA" id="ARBA00038001"/>
    </source>
</evidence>
<dbReference type="PANTHER" id="PTHR21496">
    <property type="entry name" value="FERREDOXIN-RELATED"/>
    <property type="match status" value="1"/>
</dbReference>
<feature type="domain" description="Rieske" evidence="7">
    <location>
        <begin position="3"/>
        <end position="119"/>
    </location>
</feature>
<name>A0ABQ6A810_9PROT</name>
<evidence type="ECO:0000256" key="5">
    <source>
        <dbReference type="ARBA" id="ARBA00034078"/>
    </source>
</evidence>
<dbReference type="PANTHER" id="PTHR21496:SF0">
    <property type="entry name" value="RIESKE DOMAIN-CONTAINING PROTEIN"/>
    <property type="match status" value="1"/>
</dbReference>
<protein>
    <recommendedName>
        <fullName evidence="7">Rieske domain-containing protein</fullName>
    </recommendedName>
</protein>
<evidence type="ECO:0000259" key="7">
    <source>
        <dbReference type="PROSITE" id="PS51296"/>
    </source>
</evidence>
<dbReference type="PROSITE" id="PS51296">
    <property type="entry name" value="RIESKE"/>
    <property type="match status" value="1"/>
</dbReference>
<evidence type="ECO:0000256" key="4">
    <source>
        <dbReference type="ARBA" id="ARBA00023014"/>
    </source>
</evidence>
<accession>A0ABQ6A810</accession>
<sequence>MSQIEAAKSDQVRDSKLHIVNAGGHSVALTRVNGKVQAFVNKCPHLGMPLTKGKIEGGAVTCPFHGSKFDICSGRNMDWVKSLLGMPLPGWAQSALAMGKKPTGLKTLAATEKDGAIFLEV</sequence>
<dbReference type="EMBL" id="BSOS01000013">
    <property type="protein sequence ID" value="GLR66254.1"/>
    <property type="molecule type" value="Genomic_DNA"/>
</dbReference>
<dbReference type="Proteomes" id="UP001156641">
    <property type="component" value="Unassembled WGS sequence"/>
</dbReference>
<dbReference type="Gene3D" id="2.102.10.10">
    <property type="entry name" value="Rieske [2Fe-2S] iron-sulphur domain"/>
    <property type="match status" value="1"/>
</dbReference>
<organism evidence="8 9">
    <name type="scientific">Acidocella aquatica</name>
    <dbReference type="NCBI Taxonomy" id="1922313"/>
    <lineage>
        <taxon>Bacteria</taxon>
        <taxon>Pseudomonadati</taxon>
        <taxon>Pseudomonadota</taxon>
        <taxon>Alphaproteobacteria</taxon>
        <taxon>Acetobacterales</taxon>
        <taxon>Acidocellaceae</taxon>
        <taxon>Acidocella</taxon>
    </lineage>
</organism>
<keyword evidence="9" id="KW-1185">Reference proteome</keyword>
<evidence type="ECO:0000313" key="9">
    <source>
        <dbReference type="Proteomes" id="UP001156641"/>
    </source>
</evidence>
<keyword evidence="2" id="KW-0479">Metal-binding</keyword>
<dbReference type="InterPro" id="IPR036922">
    <property type="entry name" value="Rieske_2Fe-2S_sf"/>
</dbReference>
<reference evidence="9" key="1">
    <citation type="journal article" date="2019" name="Int. J. Syst. Evol. Microbiol.">
        <title>The Global Catalogue of Microorganisms (GCM) 10K type strain sequencing project: providing services to taxonomists for standard genome sequencing and annotation.</title>
        <authorList>
            <consortium name="The Broad Institute Genomics Platform"/>
            <consortium name="The Broad Institute Genome Sequencing Center for Infectious Disease"/>
            <person name="Wu L."/>
            <person name="Ma J."/>
        </authorList>
    </citation>
    <scope>NUCLEOTIDE SEQUENCE [LARGE SCALE GENOMIC DNA]</scope>
    <source>
        <strain evidence="9">NBRC 112502</strain>
    </source>
</reference>
<proteinExistence type="inferred from homology"/>
<comment type="cofactor">
    <cofactor evidence="5">
        <name>[2Fe-2S] cluster</name>
        <dbReference type="ChEBI" id="CHEBI:190135"/>
    </cofactor>
</comment>
<dbReference type="CDD" id="cd03467">
    <property type="entry name" value="Rieske"/>
    <property type="match status" value="1"/>
</dbReference>
<keyword evidence="4" id="KW-0411">Iron-sulfur</keyword>
<dbReference type="RefSeq" id="WP_284256930.1">
    <property type="nucleotide sequence ID" value="NZ_BSOS01000013.1"/>
</dbReference>
<keyword evidence="1" id="KW-0001">2Fe-2S</keyword>
<gene>
    <name evidence="8" type="ORF">GCM10010909_09340</name>
</gene>
<evidence type="ECO:0000256" key="1">
    <source>
        <dbReference type="ARBA" id="ARBA00022714"/>
    </source>
</evidence>
<keyword evidence="3" id="KW-0408">Iron</keyword>
<evidence type="ECO:0000313" key="8">
    <source>
        <dbReference type="EMBL" id="GLR66254.1"/>
    </source>
</evidence>
<evidence type="ECO:0000256" key="2">
    <source>
        <dbReference type="ARBA" id="ARBA00022723"/>
    </source>
</evidence>
<comment type="caution">
    <text evidence="8">The sequence shown here is derived from an EMBL/GenBank/DDBJ whole genome shotgun (WGS) entry which is preliminary data.</text>
</comment>
<dbReference type="InterPro" id="IPR017941">
    <property type="entry name" value="Rieske_2Fe-2S"/>
</dbReference>
<dbReference type="SUPFAM" id="SSF50022">
    <property type="entry name" value="ISP domain"/>
    <property type="match status" value="1"/>
</dbReference>